<dbReference type="RefSeq" id="WP_150868442.1">
    <property type="nucleotide sequence ID" value="NZ_VWSE01000002.1"/>
</dbReference>
<dbReference type="AlphaFoldDB" id="A0A5N3RDL9"/>
<comment type="caution">
    <text evidence="2">The sequence shown here is derived from an EMBL/GenBank/DDBJ whole genome shotgun (WGS) entry which is preliminary data.</text>
</comment>
<proteinExistence type="predicted"/>
<dbReference type="Proteomes" id="UP000326789">
    <property type="component" value="Unassembled WGS sequence"/>
</dbReference>
<dbReference type="Gene3D" id="2.40.50.870">
    <property type="entry name" value="Protein of unknown function (DUF3299)"/>
    <property type="match status" value="1"/>
</dbReference>
<feature type="signal peptide" evidence="1">
    <location>
        <begin position="1"/>
        <end position="18"/>
    </location>
</feature>
<feature type="chain" id="PRO_5024458738" evidence="1">
    <location>
        <begin position="19"/>
        <end position="210"/>
    </location>
</feature>
<sequence>MNRLFILMMSIASFGSFADEATQLDWQDLRPEPISSQVTLPEITYQQKQTLQQIFTLSQYNDSESANKITALKEKLKSEGLDADELFKLRQQYIENQQRAAHTVTTHYDGQRVRIPGFLVPIEFSAPLVATEFLLVPTAGACIHMPPPPANQIVRVSYPQGYQVETVQYPVWVEGVISSKLETSSVYLVDGDTDLTMGYNLTASMVVNYH</sequence>
<reference evidence="2 3" key="1">
    <citation type="submission" date="2019-09" db="EMBL/GenBank/DDBJ databases">
        <title>Whole genome sequence of Vibrio fortis.</title>
        <authorList>
            <person name="Das S.K."/>
        </authorList>
    </citation>
    <scope>NUCLEOTIDE SEQUENCE [LARGE SCALE GENOMIC DNA]</scope>
    <source>
        <strain evidence="2 3">AN60</strain>
    </source>
</reference>
<evidence type="ECO:0000313" key="3">
    <source>
        <dbReference type="Proteomes" id="UP000326789"/>
    </source>
</evidence>
<evidence type="ECO:0000256" key="1">
    <source>
        <dbReference type="SAM" id="SignalP"/>
    </source>
</evidence>
<dbReference type="EMBL" id="VWSE01000002">
    <property type="protein sequence ID" value="KAB0291715.1"/>
    <property type="molecule type" value="Genomic_DNA"/>
</dbReference>
<organism evidence="2 3">
    <name type="scientific">Vibrio fortis</name>
    <dbReference type="NCBI Taxonomy" id="212667"/>
    <lineage>
        <taxon>Bacteria</taxon>
        <taxon>Pseudomonadati</taxon>
        <taxon>Pseudomonadota</taxon>
        <taxon>Gammaproteobacteria</taxon>
        <taxon>Vibrionales</taxon>
        <taxon>Vibrionaceae</taxon>
        <taxon>Vibrio</taxon>
    </lineage>
</organism>
<protein>
    <submittedName>
        <fullName evidence="2">DUF3299 domain-containing protein</fullName>
    </submittedName>
</protein>
<dbReference type="InterPro" id="IPR021727">
    <property type="entry name" value="DUF3299"/>
</dbReference>
<accession>A0A5N3RDL9</accession>
<keyword evidence="1" id="KW-0732">Signal</keyword>
<gene>
    <name evidence="2" type="ORF">F2P58_00760</name>
</gene>
<name>A0A5N3RDL9_9VIBR</name>
<dbReference type="Pfam" id="PF11736">
    <property type="entry name" value="DUF3299"/>
    <property type="match status" value="1"/>
</dbReference>
<evidence type="ECO:0000313" key="2">
    <source>
        <dbReference type="EMBL" id="KAB0291715.1"/>
    </source>
</evidence>